<dbReference type="GeneID" id="93064279"/>
<gene>
    <name evidence="2" type="ORF">Y036_5498</name>
</gene>
<sequence>MTGTTFSTPAPLHVAQADGVRFATLNRPARRNALSDDLVAALDAECERAAGDAAVRALVLRGAGGMFCAGGDFGGFSAMMREPAPAGEPDPIAAANRRFGALLEKLAALPVPTLAVVEGAAAGGGCGLAAACDRVLIASDAQLSLPETSLGLPPAQIAPFIVARAGAARGCWLMLTAGRLSAADALDAGLADEIAGADGIDALLRRALARVLACEPAALRATKRIVADALRRERGAALDAASGEFAAALRSGAVAEGLAALSGKRAPRWASDAPLPPEAR</sequence>
<comment type="caution">
    <text evidence="2">The sequence shown here is derived from an EMBL/GenBank/DDBJ whole genome shotgun (WGS) entry which is preliminary data.</text>
</comment>
<evidence type="ECO:0000313" key="2">
    <source>
        <dbReference type="EMBL" id="KGX16702.1"/>
    </source>
</evidence>
<dbReference type="RefSeq" id="WP_004524882.1">
    <property type="nucleotide sequence ID" value="NZ_AP028072.1"/>
</dbReference>
<dbReference type="PANTHER" id="PTHR42964">
    <property type="entry name" value="ENOYL-COA HYDRATASE"/>
    <property type="match status" value="1"/>
</dbReference>
<organism evidence="2 3">
    <name type="scientific">Burkholderia pseudomallei</name>
    <name type="common">Pseudomonas pseudomallei</name>
    <dbReference type="NCBI Taxonomy" id="28450"/>
    <lineage>
        <taxon>Bacteria</taxon>
        <taxon>Pseudomonadati</taxon>
        <taxon>Pseudomonadota</taxon>
        <taxon>Betaproteobacteria</taxon>
        <taxon>Burkholderiales</taxon>
        <taxon>Burkholderiaceae</taxon>
        <taxon>Burkholderia</taxon>
        <taxon>pseudomallei group</taxon>
    </lineage>
</organism>
<dbReference type="OrthoDB" id="9807606at2"/>
<protein>
    <submittedName>
        <fullName evidence="2">Enoyl-CoA hydratase/isomerase family protein</fullName>
    </submittedName>
</protein>
<dbReference type="EMBL" id="JQIM01000008">
    <property type="protein sequence ID" value="KGX16702.1"/>
    <property type="molecule type" value="Genomic_DNA"/>
</dbReference>
<dbReference type="InterPro" id="IPR029045">
    <property type="entry name" value="ClpP/crotonase-like_dom_sf"/>
</dbReference>
<evidence type="ECO:0000256" key="1">
    <source>
        <dbReference type="ARBA" id="ARBA00005254"/>
    </source>
</evidence>
<dbReference type="PANTHER" id="PTHR42964:SF1">
    <property type="entry name" value="POLYKETIDE BIOSYNTHESIS ENOYL-COA HYDRATASE PKSH-RELATED"/>
    <property type="match status" value="1"/>
</dbReference>
<accession>A0A069BIB9</accession>
<dbReference type="SUPFAM" id="SSF52096">
    <property type="entry name" value="ClpP/crotonase"/>
    <property type="match status" value="1"/>
</dbReference>
<reference evidence="2 3" key="1">
    <citation type="submission" date="2014-08" db="EMBL/GenBank/DDBJ databases">
        <authorList>
            <person name="Bunnell A."/>
            <person name="Chain P.S."/>
            <person name="Chertkov O."/>
            <person name="Currie B.J."/>
            <person name="Daligault H.E."/>
            <person name="Davenport K.W."/>
            <person name="Davis C."/>
            <person name="Gleasner C.D."/>
            <person name="Johnson S.L."/>
            <person name="Kaestli M."/>
            <person name="Koren S."/>
            <person name="Kunde Y.A."/>
            <person name="Mayo M."/>
            <person name="McMurry K.K."/>
            <person name="Price E.P."/>
            <person name="Reitenga K.G."/>
            <person name="Robison R."/>
            <person name="Rosovitz M.J."/>
            <person name="Sarovich D.S."/>
            <person name="Teshima H."/>
        </authorList>
    </citation>
    <scope>NUCLEOTIDE SEQUENCE [LARGE SCALE GENOMIC DNA]</scope>
    <source>
        <strain evidence="2 3">MSHR44</strain>
    </source>
</reference>
<dbReference type="KEGG" id="but:X994_5050"/>
<proteinExistence type="inferred from homology"/>
<dbReference type="AlphaFoldDB" id="A0A069BIB9"/>
<dbReference type="Pfam" id="PF00378">
    <property type="entry name" value="ECH_1"/>
    <property type="match status" value="1"/>
</dbReference>
<dbReference type="Proteomes" id="UP000030475">
    <property type="component" value="Unassembled WGS sequence"/>
</dbReference>
<dbReference type="InterPro" id="IPR051683">
    <property type="entry name" value="Enoyl-CoA_Hydratase/Isomerase"/>
</dbReference>
<name>A0A069BIB9_BURPE</name>
<dbReference type="InterPro" id="IPR001753">
    <property type="entry name" value="Enoyl-CoA_hydra/iso"/>
</dbReference>
<dbReference type="CDD" id="cd06558">
    <property type="entry name" value="crotonase-like"/>
    <property type="match status" value="1"/>
</dbReference>
<comment type="similarity">
    <text evidence="1">Belongs to the enoyl-CoA hydratase/isomerase family.</text>
</comment>
<dbReference type="GO" id="GO:0003824">
    <property type="term" value="F:catalytic activity"/>
    <property type="evidence" value="ECO:0007669"/>
    <property type="project" value="UniProtKB-ARBA"/>
</dbReference>
<dbReference type="GO" id="GO:0008300">
    <property type="term" value="P:isoprenoid catabolic process"/>
    <property type="evidence" value="ECO:0007669"/>
    <property type="project" value="TreeGrafter"/>
</dbReference>
<dbReference type="Gene3D" id="3.90.226.10">
    <property type="entry name" value="2-enoyl-CoA Hydratase, Chain A, domain 1"/>
    <property type="match status" value="1"/>
</dbReference>
<evidence type="ECO:0000313" key="3">
    <source>
        <dbReference type="Proteomes" id="UP000030475"/>
    </source>
</evidence>
<dbReference type="InterPro" id="IPR014748">
    <property type="entry name" value="Enoyl-CoA_hydra_C"/>
</dbReference>
<dbReference type="Gene3D" id="1.10.12.10">
    <property type="entry name" value="Lyase 2-enoyl-coa Hydratase, Chain A, domain 2"/>
    <property type="match status" value="1"/>
</dbReference>